<dbReference type="InterPro" id="IPR052514">
    <property type="entry name" value="SAM-dependent_MTase"/>
</dbReference>
<evidence type="ECO:0000313" key="2">
    <source>
        <dbReference type="EMBL" id="CAE2317826.1"/>
    </source>
</evidence>
<evidence type="ECO:0000259" key="1">
    <source>
        <dbReference type="Pfam" id="PF05050"/>
    </source>
</evidence>
<dbReference type="InterPro" id="IPR029063">
    <property type="entry name" value="SAM-dependent_MTases_sf"/>
</dbReference>
<dbReference type="NCBIfam" id="TIGR01444">
    <property type="entry name" value="fkbM_fam"/>
    <property type="match status" value="1"/>
</dbReference>
<dbReference type="AlphaFoldDB" id="A0A7S4L7S3"/>
<dbReference type="Gene3D" id="3.40.50.150">
    <property type="entry name" value="Vaccinia Virus protein VP39"/>
    <property type="match status" value="1"/>
</dbReference>
<proteinExistence type="predicted"/>
<reference evidence="2" key="1">
    <citation type="submission" date="2021-01" db="EMBL/GenBank/DDBJ databases">
        <authorList>
            <person name="Corre E."/>
            <person name="Pelletier E."/>
            <person name="Niang G."/>
            <person name="Scheremetjew M."/>
            <person name="Finn R."/>
            <person name="Kale V."/>
            <person name="Holt S."/>
            <person name="Cochrane G."/>
            <person name="Meng A."/>
            <person name="Brown T."/>
            <person name="Cohen L."/>
        </authorList>
    </citation>
    <scope>NUCLEOTIDE SEQUENCE</scope>
    <source>
        <strain evidence="2">CCMP 2712</strain>
    </source>
</reference>
<feature type="domain" description="Methyltransferase FkbM" evidence="1">
    <location>
        <begin position="481"/>
        <end position="647"/>
    </location>
</feature>
<protein>
    <recommendedName>
        <fullName evidence="1">Methyltransferase FkbM domain-containing protein</fullName>
    </recommendedName>
</protein>
<gene>
    <name evidence="2" type="ORF">GTHE00462_LOCUS25349</name>
</gene>
<dbReference type="InterPro" id="IPR006342">
    <property type="entry name" value="FkbM_mtfrase"/>
</dbReference>
<dbReference type="EMBL" id="HBKN01032528">
    <property type="protein sequence ID" value="CAE2317826.1"/>
    <property type="molecule type" value="Transcribed_RNA"/>
</dbReference>
<sequence length="665" mass="74546">MASPKKCFRSPPRKKVLRLHGGARFKHVSCGRVVTLFLAVIHISFLSNVAAQGRPAPDVWVRRGSFAFMSNMTADALASQLCGLTSSPPHPRDKFGHFTFRAVAKHQPRAASASGPSEQALVELIWRQEEAGCASASSESSGNVELLDVRMEGRSRMIALLFAGQWPWPHIFYSSEASFNLKQSDVQQVDLYVCSGCAFQGFLFEYWSSLCQSQLQPFLASRYCTHKSSETRHSRPIREVAYTPFLLNQLSIPQRYFLSMNLVLDDSKEKWARRYMLRTMELHWDSPHLHQDPSYFLTLGYFLQQFAYLADSNILLLSFRALLTAKRLAPDLHEATLFSIPLFLMREDVEEAINLLESFRTNSPQHNIQVIPPLFSAIAGLRQAQQGKKVAIKEAAVQQFLSRMTSLSWLKDFSMAVVAAPQHTQGMRVVPESIVMGGCFGSDLLNGNVNVADPDEVELLLRRILYMLPTGDQEEKITFVDIGANTGCFSMLALGSPEIMVAAFEPIPNNYRVLLGNIAVNGVQNQIRAYNFGLWNESKTAEMCDMTETGLSGMSRISLDHDSHEGLLCHRLQPVQLMKLDDIVERDSITNVRLIKIDSEGSEMEILQGARNLLLRDRPEIFVEVDMAREADGDGPVSSFLTEMGYSIESRYGPSNLLFSPLLDT</sequence>
<dbReference type="Pfam" id="PF05050">
    <property type="entry name" value="Methyltransf_21"/>
    <property type="match status" value="1"/>
</dbReference>
<accession>A0A7S4L7S3</accession>
<dbReference type="PANTHER" id="PTHR34203">
    <property type="entry name" value="METHYLTRANSFERASE, FKBM FAMILY PROTEIN"/>
    <property type="match status" value="1"/>
</dbReference>
<name>A0A7S4L7S3_GUITH</name>
<dbReference type="PANTHER" id="PTHR34203:SF15">
    <property type="entry name" value="SLL1173 PROTEIN"/>
    <property type="match status" value="1"/>
</dbReference>
<organism evidence="2">
    <name type="scientific">Guillardia theta</name>
    <name type="common">Cryptophyte</name>
    <name type="synonym">Cryptomonas phi</name>
    <dbReference type="NCBI Taxonomy" id="55529"/>
    <lineage>
        <taxon>Eukaryota</taxon>
        <taxon>Cryptophyceae</taxon>
        <taxon>Pyrenomonadales</taxon>
        <taxon>Geminigeraceae</taxon>
        <taxon>Guillardia</taxon>
    </lineage>
</organism>
<dbReference type="SUPFAM" id="SSF53335">
    <property type="entry name" value="S-adenosyl-L-methionine-dependent methyltransferases"/>
    <property type="match status" value="1"/>
</dbReference>